<evidence type="ECO:0000256" key="2">
    <source>
        <dbReference type="HAMAP-Rule" id="MF_01448"/>
    </source>
</evidence>
<accession>A0A1G6JKL2</accession>
<evidence type="ECO:0000256" key="1">
    <source>
        <dbReference type="ARBA" id="ARBA00008439"/>
    </source>
</evidence>
<proteinExistence type="inferred from homology"/>
<sequence>MSQEERERIVIPDEEGNEHLFDELFRFTVDETGRSYIMLIPEGADSEEEEVEVFAFRYEDRDDPDNDIALFPVETDEEWEIIEEMLNTFSEEEGAEEE</sequence>
<dbReference type="HAMAP" id="MF_01448">
    <property type="entry name" value="UPF0473"/>
    <property type="match status" value="1"/>
</dbReference>
<protein>
    <recommendedName>
        <fullName evidence="2">UPF0473 protein SAMN05421737_10618</fullName>
    </recommendedName>
</protein>
<gene>
    <name evidence="3" type="ORF">SAMN05421737_10618</name>
</gene>
<dbReference type="NCBIfam" id="NF010222">
    <property type="entry name" value="PRK13678.2-5"/>
    <property type="match status" value="1"/>
</dbReference>
<name>A0A1G6JKL2_9BACI</name>
<organism evidence="3 4">
    <name type="scientific">Shouchella lonarensis</name>
    <dbReference type="NCBI Taxonomy" id="1464122"/>
    <lineage>
        <taxon>Bacteria</taxon>
        <taxon>Bacillati</taxon>
        <taxon>Bacillota</taxon>
        <taxon>Bacilli</taxon>
        <taxon>Bacillales</taxon>
        <taxon>Bacillaceae</taxon>
        <taxon>Shouchella</taxon>
    </lineage>
</organism>
<dbReference type="Pfam" id="PF06949">
    <property type="entry name" value="DUF1292"/>
    <property type="match status" value="1"/>
</dbReference>
<comment type="similarity">
    <text evidence="1 2">Belongs to the UPF0473 family.</text>
</comment>
<dbReference type="Proteomes" id="UP000242662">
    <property type="component" value="Unassembled WGS sequence"/>
</dbReference>
<dbReference type="PANTHER" id="PTHR40066">
    <property type="entry name" value="UPF0473 PROTEIN CBO2561/CLC_2432"/>
    <property type="match status" value="1"/>
</dbReference>
<evidence type="ECO:0000313" key="4">
    <source>
        <dbReference type="Proteomes" id="UP000242662"/>
    </source>
</evidence>
<dbReference type="PANTHER" id="PTHR40066:SF1">
    <property type="entry name" value="UPF0473 PROTEIN CBO2561_CLC_2432"/>
    <property type="match status" value="1"/>
</dbReference>
<evidence type="ECO:0000313" key="3">
    <source>
        <dbReference type="EMBL" id="SDC19254.1"/>
    </source>
</evidence>
<dbReference type="EMBL" id="FMYM01000006">
    <property type="protein sequence ID" value="SDC19254.1"/>
    <property type="molecule type" value="Genomic_DNA"/>
</dbReference>
<dbReference type="AlphaFoldDB" id="A0A1G6JKL2"/>
<dbReference type="STRING" id="1464122.SAMN05421737_10618"/>
<keyword evidence="4" id="KW-1185">Reference proteome</keyword>
<dbReference type="RefSeq" id="WP_090775646.1">
    <property type="nucleotide sequence ID" value="NZ_FMYM01000006.1"/>
</dbReference>
<dbReference type="OrthoDB" id="2086132at2"/>
<reference evidence="4" key="1">
    <citation type="submission" date="2016-09" db="EMBL/GenBank/DDBJ databases">
        <authorList>
            <person name="Varghese N."/>
            <person name="Submissions S."/>
        </authorList>
    </citation>
    <scope>NUCLEOTIDE SEQUENCE [LARGE SCALE GENOMIC DNA]</scope>
    <source>
        <strain evidence="4">25nlg</strain>
    </source>
</reference>
<dbReference type="InterPro" id="IPR009711">
    <property type="entry name" value="UPF0473"/>
</dbReference>